<reference evidence="4" key="1">
    <citation type="submission" date="2019-11" db="EMBL/GenBank/DDBJ databases">
        <title>Microbial mats filling the niche in hypersaline microbial mats.</title>
        <authorList>
            <person name="Wong H.L."/>
            <person name="Macleod F.I."/>
            <person name="White R.A. III"/>
            <person name="Burns B.P."/>
        </authorList>
    </citation>
    <scope>NUCLEOTIDE SEQUENCE</scope>
    <source>
        <strain evidence="4">Rbin_158</strain>
    </source>
</reference>
<dbReference type="Proteomes" id="UP000649604">
    <property type="component" value="Unassembled WGS sequence"/>
</dbReference>
<gene>
    <name evidence="4" type="ORF">GF339_14190</name>
</gene>
<organism evidence="4 5">
    <name type="scientific">candidate division KSB3 bacterium</name>
    <dbReference type="NCBI Taxonomy" id="2044937"/>
    <lineage>
        <taxon>Bacteria</taxon>
        <taxon>candidate division KSB3</taxon>
    </lineage>
</organism>
<dbReference type="GO" id="GO:0006355">
    <property type="term" value="P:regulation of DNA-templated transcription"/>
    <property type="evidence" value="ECO:0007669"/>
    <property type="project" value="InterPro"/>
</dbReference>
<evidence type="ECO:0000259" key="3">
    <source>
        <dbReference type="PROSITE" id="PS50113"/>
    </source>
</evidence>
<dbReference type="InterPro" id="IPR013767">
    <property type="entry name" value="PAS_fold"/>
</dbReference>
<feature type="coiled-coil region" evidence="1">
    <location>
        <begin position="40"/>
        <end position="67"/>
    </location>
</feature>
<dbReference type="Gene3D" id="3.30.450.20">
    <property type="entry name" value="PAS domain"/>
    <property type="match status" value="3"/>
</dbReference>
<comment type="caution">
    <text evidence="4">The sequence shown here is derived from an EMBL/GenBank/DDBJ whole genome shotgun (WGS) entry which is preliminary data.</text>
</comment>
<sequence length="373" mass="42428">MKDRTTYFKELREHAENLLKGVEDEGLRPDLEIGKLFHELQVHQIELEMQNDELRETQTALTEALDKYTALYNFAPVGYFTFDQQGIIKEVNLTGCALLGIERKHLVGKPIMLYIQSEDELRFFEHLKRVFNSRKPQRCEVTLQRRDGVELVAQLESVVRQESGPQAKQCWTIITDMTEQKRMESALLKSEANLTAILNNSQNAFILFDTDATIQAFNSMAEVWTQHLLGKAMQVGDSMYAIFEGQEREEFTDGVSKALQGEIVNRDKRFASAEGHTYWFTVTYNPVVTGEGRVVGVCLGALEITQRKEIENALRQSEQFLQLTLNALSANIAILDETGTIVAVNAAWQRFGEANGLQWADYGIGRNYLEVCE</sequence>
<keyword evidence="1" id="KW-0175">Coiled coil</keyword>
<dbReference type="CDD" id="cd00130">
    <property type="entry name" value="PAS"/>
    <property type="match status" value="1"/>
</dbReference>
<dbReference type="Pfam" id="PF08448">
    <property type="entry name" value="PAS_4"/>
    <property type="match status" value="1"/>
</dbReference>
<dbReference type="PROSITE" id="PS50113">
    <property type="entry name" value="PAC"/>
    <property type="match status" value="2"/>
</dbReference>
<dbReference type="InterPro" id="IPR000014">
    <property type="entry name" value="PAS"/>
</dbReference>
<evidence type="ECO:0000313" key="4">
    <source>
        <dbReference type="EMBL" id="MBD3325732.1"/>
    </source>
</evidence>
<name>A0A9D5JXN3_9BACT</name>
<feature type="domain" description="PAS" evidence="2">
    <location>
        <begin position="64"/>
        <end position="134"/>
    </location>
</feature>
<evidence type="ECO:0000313" key="5">
    <source>
        <dbReference type="Proteomes" id="UP000649604"/>
    </source>
</evidence>
<protein>
    <submittedName>
        <fullName evidence="4">PAS domain S-box protein</fullName>
    </submittedName>
</protein>
<dbReference type="PANTHER" id="PTHR44757">
    <property type="entry name" value="DIGUANYLATE CYCLASE DGCP"/>
    <property type="match status" value="1"/>
</dbReference>
<feature type="domain" description="PAC" evidence="3">
    <location>
        <begin position="264"/>
        <end position="316"/>
    </location>
</feature>
<dbReference type="PROSITE" id="PS50112">
    <property type="entry name" value="PAS"/>
    <property type="match status" value="1"/>
</dbReference>
<dbReference type="PANTHER" id="PTHR44757:SF2">
    <property type="entry name" value="BIOFILM ARCHITECTURE MAINTENANCE PROTEIN MBAA"/>
    <property type="match status" value="1"/>
</dbReference>
<dbReference type="InterPro" id="IPR000700">
    <property type="entry name" value="PAS-assoc_C"/>
</dbReference>
<proteinExistence type="predicted"/>
<dbReference type="AlphaFoldDB" id="A0A9D5JXN3"/>
<accession>A0A9D5JXN3</accession>
<evidence type="ECO:0000256" key="1">
    <source>
        <dbReference type="SAM" id="Coils"/>
    </source>
</evidence>
<dbReference type="SMART" id="SM00091">
    <property type="entry name" value="PAS"/>
    <property type="match status" value="2"/>
</dbReference>
<dbReference type="EMBL" id="WJJP01000459">
    <property type="protein sequence ID" value="MBD3325732.1"/>
    <property type="molecule type" value="Genomic_DNA"/>
</dbReference>
<feature type="non-terminal residue" evidence="4">
    <location>
        <position position="373"/>
    </location>
</feature>
<dbReference type="NCBIfam" id="TIGR00229">
    <property type="entry name" value="sensory_box"/>
    <property type="match status" value="2"/>
</dbReference>
<dbReference type="SUPFAM" id="SSF55785">
    <property type="entry name" value="PYP-like sensor domain (PAS domain)"/>
    <property type="match status" value="3"/>
</dbReference>
<feature type="domain" description="PAC" evidence="3">
    <location>
        <begin position="137"/>
        <end position="189"/>
    </location>
</feature>
<dbReference type="InterPro" id="IPR052155">
    <property type="entry name" value="Biofilm_reg_signaling"/>
</dbReference>
<dbReference type="Pfam" id="PF00989">
    <property type="entry name" value="PAS"/>
    <property type="match status" value="1"/>
</dbReference>
<dbReference type="InterPro" id="IPR035965">
    <property type="entry name" value="PAS-like_dom_sf"/>
</dbReference>
<dbReference type="InterPro" id="IPR013656">
    <property type="entry name" value="PAS_4"/>
</dbReference>
<evidence type="ECO:0000259" key="2">
    <source>
        <dbReference type="PROSITE" id="PS50112"/>
    </source>
</evidence>